<accession>A0A9P0AWS0</accession>
<keyword evidence="20" id="KW-1185">Reference proteome</keyword>
<dbReference type="GO" id="GO:0005634">
    <property type="term" value="C:nucleus"/>
    <property type="evidence" value="ECO:0007669"/>
    <property type="project" value="UniProtKB-SubCell"/>
</dbReference>
<evidence type="ECO:0000256" key="5">
    <source>
        <dbReference type="ARBA" id="ARBA00022691"/>
    </source>
</evidence>
<evidence type="ECO:0000256" key="3">
    <source>
        <dbReference type="ARBA" id="ARBA00022603"/>
    </source>
</evidence>
<evidence type="ECO:0000256" key="12">
    <source>
        <dbReference type="ARBA" id="ARBA00076540"/>
    </source>
</evidence>
<evidence type="ECO:0000313" key="19">
    <source>
        <dbReference type="EMBL" id="CAH0550256.1"/>
    </source>
</evidence>
<dbReference type="FunFam" id="3.40.50.150:FF:000077">
    <property type="entry name" value="HemK methyltransferase family member 2"/>
    <property type="match status" value="1"/>
</dbReference>
<dbReference type="GO" id="GO:0035657">
    <property type="term" value="C:eRF1 methyltransferase complex"/>
    <property type="evidence" value="ECO:0007669"/>
    <property type="project" value="TreeGrafter"/>
</dbReference>
<evidence type="ECO:0000256" key="1">
    <source>
        <dbReference type="ARBA" id="ARBA00004123"/>
    </source>
</evidence>
<dbReference type="Proteomes" id="UP001154078">
    <property type="component" value="Chromosome 2"/>
</dbReference>
<evidence type="ECO:0000256" key="13">
    <source>
        <dbReference type="ARBA" id="ARBA00080992"/>
    </source>
</evidence>
<evidence type="ECO:0000256" key="16">
    <source>
        <dbReference type="ARBA" id="ARBA00093667"/>
    </source>
</evidence>
<evidence type="ECO:0000313" key="20">
    <source>
        <dbReference type="Proteomes" id="UP001154078"/>
    </source>
</evidence>
<keyword evidence="6" id="KW-0539">Nucleus</keyword>
<dbReference type="NCBIfam" id="TIGR00537">
    <property type="entry name" value="hemK_rel_arch"/>
    <property type="match status" value="1"/>
</dbReference>
<keyword evidence="5" id="KW-0949">S-adenosyl-L-methionine</keyword>
<dbReference type="PANTHER" id="PTHR45875">
    <property type="entry name" value="METHYLTRANSFERASE N6AMT1"/>
    <property type="match status" value="1"/>
</dbReference>
<dbReference type="GO" id="GO:0036009">
    <property type="term" value="F:protein-glutamine N-methyltransferase activity"/>
    <property type="evidence" value="ECO:0007669"/>
    <property type="project" value="UniProtKB-ARBA"/>
</dbReference>
<keyword evidence="4" id="KW-0808">Transferase</keyword>
<comment type="catalytic activity">
    <reaction evidence="8">
        <text>methylarsonous acid + S-adenosyl-L-methionine = dimethylarsinate + S-adenosyl-L-homocysteine + 2 H(+)</text>
        <dbReference type="Rhea" id="RHEA:11684"/>
        <dbReference type="ChEBI" id="CHEBI:15378"/>
        <dbReference type="ChEBI" id="CHEBI:16223"/>
        <dbReference type="ChEBI" id="CHEBI:17826"/>
        <dbReference type="ChEBI" id="CHEBI:57856"/>
        <dbReference type="ChEBI" id="CHEBI:59789"/>
    </reaction>
</comment>
<comment type="function">
    <text evidence="9">Methyltransferase that can methylate proteins and, to a lower extent, arsenic. Catalytic subunit of a heterodimer with TRMT112, which monomethylates 'Lys-12' of histone H4 (H4K12me1), a modification present at the promoters of numerous genes encoding cell cycle regulators. Catalytic subunit of a heterodimer with TRMT112, which catalyzes N5-methylation of Glu residue of proteins with a Gly-Gln-Xaa-Xaa-Xaa-Arg motif. Methylates ETF1 on 'Gln-185'; ETF1 needs to be complexed to ERF3 in its GTP-bound form to be efficiently methylated. May also play a role in the modulation of arsenic-induced toxicity by mediating the conversion of monomethylarsonous acid (3+) into the less toxic dimethylarsonic acid. It however only plays a limited role in arsenic metabolism compared with AS3MT.</text>
</comment>
<reference evidence="19" key="1">
    <citation type="submission" date="2021-12" db="EMBL/GenBank/DDBJ databases">
        <authorList>
            <person name="King R."/>
        </authorList>
    </citation>
    <scope>NUCLEOTIDE SEQUENCE</scope>
</reference>
<evidence type="ECO:0000256" key="2">
    <source>
        <dbReference type="ARBA" id="ARBA00006149"/>
    </source>
</evidence>
<comment type="catalytic activity">
    <reaction evidence="7">
        <text>L-lysyl-[histone] + S-adenosyl-L-methionine = N(6)-methyl-L-lysyl-[histone] + S-adenosyl-L-homocysteine + H(+)</text>
        <dbReference type="Rhea" id="RHEA:10024"/>
        <dbReference type="Rhea" id="RHEA-COMP:9845"/>
        <dbReference type="Rhea" id="RHEA-COMP:9846"/>
        <dbReference type="ChEBI" id="CHEBI:15378"/>
        <dbReference type="ChEBI" id="CHEBI:29969"/>
        <dbReference type="ChEBI" id="CHEBI:57856"/>
        <dbReference type="ChEBI" id="CHEBI:59789"/>
        <dbReference type="ChEBI" id="CHEBI:61929"/>
    </reaction>
    <physiologicalReaction direction="left-to-right" evidence="7">
        <dbReference type="Rhea" id="RHEA:10025"/>
    </physiologicalReaction>
</comment>
<evidence type="ECO:0000256" key="6">
    <source>
        <dbReference type="ARBA" id="ARBA00023242"/>
    </source>
</evidence>
<evidence type="ECO:0000256" key="8">
    <source>
        <dbReference type="ARBA" id="ARBA00050903"/>
    </source>
</evidence>
<proteinExistence type="inferred from homology"/>
<dbReference type="EMBL" id="OV121133">
    <property type="protein sequence ID" value="CAH0550256.1"/>
    <property type="molecule type" value="Genomic_DNA"/>
</dbReference>
<evidence type="ECO:0000256" key="9">
    <source>
        <dbReference type="ARBA" id="ARBA00053180"/>
    </source>
</evidence>
<dbReference type="PROSITE" id="PS00092">
    <property type="entry name" value="N6_MTASE"/>
    <property type="match status" value="1"/>
</dbReference>
<dbReference type="Gene3D" id="3.40.50.150">
    <property type="entry name" value="Vaccinia Virus protein VP39"/>
    <property type="match status" value="1"/>
</dbReference>
<evidence type="ECO:0000259" key="18">
    <source>
        <dbReference type="Pfam" id="PF05175"/>
    </source>
</evidence>
<evidence type="ECO:0000256" key="15">
    <source>
        <dbReference type="ARBA" id="ARBA00093624"/>
    </source>
</evidence>
<evidence type="ECO:0000256" key="10">
    <source>
        <dbReference type="ARBA" id="ARBA00062344"/>
    </source>
</evidence>
<comment type="similarity">
    <text evidence="2">Belongs to the eukaryotic/archaeal PrmC-related family.</text>
</comment>
<evidence type="ECO:0000256" key="14">
    <source>
        <dbReference type="ARBA" id="ARBA00083337"/>
    </source>
</evidence>
<dbReference type="GO" id="GO:0032259">
    <property type="term" value="P:methylation"/>
    <property type="evidence" value="ECO:0007669"/>
    <property type="project" value="UniProtKB-KW"/>
</dbReference>
<name>A0A9P0AWS0_BRAAE</name>
<dbReference type="OrthoDB" id="406152at2759"/>
<dbReference type="Pfam" id="PF14712">
    <property type="entry name" value="Snapin_Pallidin"/>
    <property type="match status" value="1"/>
</dbReference>
<sequence length="346" mass="38965">MDVDSESTATSIDENTENFCENPTRDTLAEGLMGLIKPTVDQLDERVRATRISQLELKQCIESLAEELKKISDSQQTSLDLDVYVKKLINAKQRVTVLSNILQNAQDRLNKVHSSIDKEVVQRKVLVNDTIESQESVYEPAEDTFLFLDALEKEATYLNNLKPLTVVEIGSGSGVVLTSLSFILKKSCVYFSTDINIEACNATKYTAKLNNADIEVVNMDLLSNFKPKTFDVILFNPPYVVTEDIEMNGCGLNRAWAGGHMGRAILDRLLVNLKDLLSDKGVCYLVLLRENKPKEIVDFLKQQNMDRFGKNANAIHLLKVTQKNPTPRLVRLLEGQFHGQKNRNEN</sequence>
<comment type="subcellular location">
    <subcellularLocation>
        <location evidence="1">Nucleus</location>
    </subcellularLocation>
</comment>
<evidence type="ECO:0000256" key="11">
    <source>
        <dbReference type="ARBA" id="ARBA00075330"/>
    </source>
</evidence>
<evidence type="ECO:0000256" key="7">
    <source>
        <dbReference type="ARBA" id="ARBA00048619"/>
    </source>
</evidence>
<dbReference type="InterPro" id="IPR004557">
    <property type="entry name" value="PrmC-related"/>
</dbReference>
<gene>
    <name evidence="19" type="ORF">MELIAE_LOCUS3115</name>
</gene>
<dbReference type="InterPro" id="IPR002052">
    <property type="entry name" value="DNA_methylase_N6_adenine_CS"/>
</dbReference>
<dbReference type="InterPro" id="IPR028119">
    <property type="entry name" value="Snapin/Pallidin/Snn1"/>
</dbReference>
<evidence type="ECO:0000256" key="17">
    <source>
        <dbReference type="SAM" id="MobiDB-lite"/>
    </source>
</evidence>
<dbReference type="InterPro" id="IPR052190">
    <property type="entry name" value="Euk-Arch_PrmC-MTase"/>
</dbReference>
<dbReference type="AlphaFoldDB" id="A0A9P0AWS0"/>
<organism evidence="19 20">
    <name type="scientific">Brassicogethes aeneus</name>
    <name type="common">Rape pollen beetle</name>
    <name type="synonym">Meligethes aeneus</name>
    <dbReference type="NCBI Taxonomy" id="1431903"/>
    <lineage>
        <taxon>Eukaryota</taxon>
        <taxon>Metazoa</taxon>
        <taxon>Ecdysozoa</taxon>
        <taxon>Arthropoda</taxon>
        <taxon>Hexapoda</taxon>
        <taxon>Insecta</taxon>
        <taxon>Pterygota</taxon>
        <taxon>Neoptera</taxon>
        <taxon>Endopterygota</taxon>
        <taxon>Coleoptera</taxon>
        <taxon>Polyphaga</taxon>
        <taxon>Cucujiformia</taxon>
        <taxon>Nitidulidae</taxon>
        <taxon>Meligethinae</taxon>
        <taxon>Brassicogethes</taxon>
    </lineage>
</organism>
<keyword evidence="3" id="KW-0489">Methyltransferase</keyword>
<dbReference type="InterPro" id="IPR029063">
    <property type="entry name" value="SAM-dependent_MTases_sf"/>
</dbReference>
<dbReference type="SUPFAM" id="SSF53335">
    <property type="entry name" value="S-adenosyl-L-methionine-dependent methyltransferases"/>
    <property type="match status" value="1"/>
</dbReference>
<dbReference type="PANTHER" id="PTHR45875:SF1">
    <property type="entry name" value="METHYLTRANSFERASE N6AMT1"/>
    <property type="match status" value="1"/>
</dbReference>
<dbReference type="CDD" id="cd02440">
    <property type="entry name" value="AdoMet_MTases"/>
    <property type="match status" value="1"/>
</dbReference>
<feature type="region of interest" description="Disordered" evidence="17">
    <location>
        <begin position="1"/>
        <end position="22"/>
    </location>
</feature>
<evidence type="ECO:0000256" key="4">
    <source>
        <dbReference type="ARBA" id="ARBA00022679"/>
    </source>
</evidence>
<feature type="domain" description="Methyltransferase small" evidence="18">
    <location>
        <begin position="162"/>
        <end position="245"/>
    </location>
</feature>
<dbReference type="Pfam" id="PF05175">
    <property type="entry name" value="MTS"/>
    <property type="match status" value="1"/>
</dbReference>
<dbReference type="InterPro" id="IPR007848">
    <property type="entry name" value="Small_mtfrase_dom"/>
</dbReference>
<comment type="subunit">
    <text evidence="10">Heterodimer; heterodimerization with TRMT112 is required for S-adenosyl-L-methionine-binding.</text>
</comment>
<feature type="compositionally biased region" description="Polar residues" evidence="17">
    <location>
        <begin position="1"/>
        <end position="21"/>
    </location>
</feature>
<dbReference type="GO" id="GO:0003676">
    <property type="term" value="F:nucleic acid binding"/>
    <property type="evidence" value="ECO:0007669"/>
    <property type="project" value="InterPro"/>
</dbReference>
<protein>
    <recommendedName>
        <fullName evidence="15">Methyltransferase HEMK2</fullName>
    </recommendedName>
    <alternativeName>
        <fullName evidence="14">HemK methyltransferase family member 2</fullName>
    </alternativeName>
    <alternativeName>
        <fullName evidence="12">Lysine N-methyltransferase 9</fullName>
    </alternativeName>
    <alternativeName>
        <fullName evidence="11">Methylarsonite methyltransferase N6AMT1</fullName>
    </alternativeName>
    <alternativeName>
        <fullName evidence="16">Methyltransferase N6AMT1</fullName>
    </alternativeName>
    <alternativeName>
        <fullName evidence="13">Protein N(5)-glutamine methyltransferase</fullName>
    </alternativeName>
</protein>